<dbReference type="InterPro" id="IPR010732">
    <property type="entry name" value="T6SS_TssG-like"/>
</dbReference>
<sequence length="312" mass="35483">MKTDLNFLNGFDTDFKAIVKVAELMENEDYHTDQVVVLPIGAKQSAYAKDIIGVSSYYSESKLMDCFIVEVNREGLYDMLPEGLFHYPPVRSSGLSEQQMINDVELKRSEEKVARRFFMPFEAELNHMRTLLAWYENRLDKKTDYNDLSMLFGVEWKEFQFLDREQSIIWMHLLPLIQRKRNDMFFLGQLLAVLFNIPVQAVLNSSAVIATPIEENMQFKMGNGALGIDTIIGVAFDDIEEEMCVHIGPAGAEKLVNFMPGTPYSRLLDIVVSYLVPAETSVKTELITSREHRAGALGAESANSFLGYTVYL</sequence>
<protein>
    <submittedName>
        <fullName evidence="1">Type VI secretion, VasB, ImpH, VC_A0111</fullName>
    </submittedName>
</protein>
<evidence type="ECO:0000313" key="1">
    <source>
        <dbReference type="EMBL" id="SEB17781.1"/>
    </source>
</evidence>
<dbReference type="Pfam" id="PF06996">
    <property type="entry name" value="T6SS_TssG"/>
    <property type="match status" value="1"/>
</dbReference>
<dbReference type="RefSeq" id="WP_090559650.1">
    <property type="nucleotide sequence ID" value="NZ_FNRA01000014.1"/>
</dbReference>
<dbReference type="AlphaFoldDB" id="A0A1H4H820"/>
<reference evidence="1 2" key="1">
    <citation type="submission" date="2016-10" db="EMBL/GenBank/DDBJ databases">
        <authorList>
            <person name="de Groot N.N."/>
        </authorList>
    </citation>
    <scope>NUCLEOTIDE SEQUENCE [LARGE SCALE GENOMIC DNA]</scope>
    <source>
        <strain evidence="1 2">DSM 19033</strain>
    </source>
</reference>
<accession>A0A1H4H820</accession>
<proteinExistence type="predicted"/>
<keyword evidence="2" id="KW-1185">Reference proteome</keyword>
<dbReference type="STRING" id="425514.SAMN05443550_11418"/>
<evidence type="ECO:0000313" key="2">
    <source>
        <dbReference type="Proteomes" id="UP000198850"/>
    </source>
</evidence>
<organism evidence="1 2">
    <name type="scientific">Pedobacter hartonius</name>
    <dbReference type="NCBI Taxonomy" id="425514"/>
    <lineage>
        <taxon>Bacteria</taxon>
        <taxon>Pseudomonadati</taxon>
        <taxon>Bacteroidota</taxon>
        <taxon>Sphingobacteriia</taxon>
        <taxon>Sphingobacteriales</taxon>
        <taxon>Sphingobacteriaceae</taxon>
        <taxon>Pedobacter</taxon>
    </lineage>
</organism>
<dbReference type="Proteomes" id="UP000198850">
    <property type="component" value="Unassembled WGS sequence"/>
</dbReference>
<dbReference type="EMBL" id="FNRA01000014">
    <property type="protein sequence ID" value="SEB17781.1"/>
    <property type="molecule type" value="Genomic_DNA"/>
</dbReference>
<name>A0A1H4H820_9SPHI</name>
<dbReference type="OrthoDB" id="1411058at2"/>
<gene>
    <name evidence="1" type="ORF">SAMN05443550_11418</name>
</gene>